<dbReference type="OrthoDB" id="4089586at2759"/>
<evidence type="ECO:0000313" key="3">
    <source>
        <dbReference type="Proteomes" id="UP001152885"/>
    </source>
</evidence>
<name>A0A9W4XJD3_9ASCO</name>
<evidence type="ECO:0000256" key="1">
    <source>
        <dbReference type="SAM" id="MobiDB-lite"/>
    </source>
</evidence>
<evidence type="ECO:0000313" key="2">
    <source>
        <dbReference type="EMBL" id="CAI5755838.1"/>
    </source>
</evidence>
<gene>
    <name evidence="2" type="ORF">CANVERA_P0354</name>
</gene>
<organism evidence="2 3">
    <name type="scientific">Candida verbasci</name>
    <dbReference type="NCBI Taxonomy" id="1227364"/>
    <lineage>
        <taxon>Eukaryota</taxon>
        <taxon>Fungi</taxon>
        <taxon>Dikarya</taxon>
        <taxon>Ascomycota</taxon>
        <taxon>Saccharomycotina</taxon>
        <taxon>Pichiomycetes</taxon>
        <taxon>Debaryomycetaceae</taxon>
        <taxon>Candida/Lodderomyces clade</taxon>
        <taxon>Candida</taxon>
    </lineage>
</organism>
<dbReference type="AlphaFoldDB" id="A0A9W4XJD3"/>
<accession>A0A9W4XJD3</accession>
<proteinExistence type="predicted"/>
<protein>
    <submittedName>
        <fullName evidence="2">Uncharacterized protein</fullName>
    </submittedName>
</protein>
<keyword evidence="3" id="KW-1185">Reference proteome</keyword>
<feature type="region of interest" description="Disordered" evidence="1">
    <location>
        <begin position="182"/>
        <end position="207"/>
    </location>
</feature>
<sequence>MHKSSHNAKTYSSALNKIKSEGFRTLSPIGFKSSPFSKKNKLEFTPIKSKTQLQELKNLIEEKSKPLAISSPSGPSSKRSLTLTSPAKFISDFDKEEDNRSIGTIRESPEFTPRKIEKPNLISIHDSMDDTFDISQSKKKKRRLQLWKSETSIGKLLEDDQLNTLNYYMDDNIDMLSPISNKSLKSKADDDGVKPKKKQKNVFRINQ</sequence>
<comment type="caution">
    <text evidence="2">The sequence shown here is derived from an EMBL/GenBank/DDBJ whole genome shotgun (WGS) entry which is preliminary data.</text>
</comment>
<reference evidence="2" key="1">
    <citation type="submission" date="2022-12" db="EMBL/GenBank/DDBJ databases">
        <authorList>
            <person name="Brejova B."/>
        </authorList>
    </citation>
    <scope>NUCLEOTIDE SEQUENCE</scope>
</reference>
<dbReference type="EMBL" id="CANTUO010000001">
    <property type="protein sequence ID" value="CAI5755838.1"/>
    <property type="molecule type" value="Genomic_DNA"/>
</dbReference>
<dbReference type="Proteomes" id="UP001152885">
    <property type="component" value="Unassembled WGS sequence"/>
</dbReference>